<dbReference type="AlphaFoldDB" id="A0A1M6TFI7"/>
<gene>
    <name evidence="1" type="ORF">SAMN02745912_03670</name>
</gene>
<evidence type="ECO:0000313" key="1">
    <source>
        <dbReference type="EMBL" id="SHK55721.1"/>
    </source>
</evidence>
<proteinExistence type="predicted"/>
<sequence length="55" mass="6015">MLKAINLVAKEGLLDGVTAGCNNCDPKDICTLCDVRDFCSSCDSEWCNPFVKDDK</sequence>
<organism evidence="1 2">
    <name type="scientific">Paramaledivibacter caminithermalis (strain DSM 15212 / CIP 107654 / DViRD3)</name>
    <name type="common">Clostridium caminithermale</name>
    <dbReference type="NCBI Taxonomy" id="1121301"/>
    <lineage>
        <taxon>Bacteria</taxon>
        <taxon>Bacillati</taxon>
        <taxon>Bacillota</taxon>
        <taxon>Clostridia</taxon>
        <taxon>Peptostreptococcales</taxon>
        <taxon>Caminicellaceae</taxon>
        <taxon>Paramaledivibacter</taxon>
    </lineage>
</organism>
<evidence type="ECO:0000313" key="2">
    <source>
        <dbReference type="Proteomes" id="UP000184465"/>
    </source>
</evidence>
<dbReference type="Proteomes" id="UP000184465">
    <property type="component" value="Unassembled WGS sequence"/>
</dbReference>
<dbReference type="STRING" id="1121301.SAMN02745912_03670"/>
<dbReference type="EMBL" id="FRAG01000090">
    <property type="protein sequence ID" value="SHK55721.1"/>
    <property type="molecule type" value="Genomic_DNA"/>
</dbReference>
<accession>A0A1M6TFI7</accession>
<reference evidence="1 2" key="1">
    <citation type="submission" date="2016-11" db="EMBL/GenBank/DDBJ databases">
        <authorList>
            <person name="Jaros S."/>
            <person name="Januszkiewicz K."/>
            <person name="Wedrychowicz H."/>
        </authorList>
    </citation>
    <scope>NUCLEOTIDE SEQUENCE [LARGE SCALE GENOMIC DNA]</scope>
    <source>
        <strain evidence="1 2">DSM 15212</strain>
    </source>
</reference>
<protein>
    <submittedName>
        <fullName evidence="1">Uncharacterized protein</fullName>
    </submittedName>
</protein>
<name>A0A1M6TFI7_PARC5</name>
<keyword evidence="2" id="KW-1185">Reference proteome</keyword>
<dbReference type="RefSeq" id="WP_165613136.1">
    <property type="nucleotide sequence ID" value="NZ_FRAG01000090.1"/>
</dbReference>